<dbReference type="AlphaFoldDB" id="A0A6P1MEZ8"/>
<evidence type="ECO:0000256" key="5">
    <source>
        <dbReference type="ARBA" id="ARBA00022777"/>
    </source>
</evidence>
<dbReference type="SMART" id="SM00065">
    <property type="entry name" value="GAF"/>
    <property type="match status" value="1"/>
</dbReference>
<dbReference type="InterPro" id="IPR004358">
    <property type="entry name" value="Sig_transdc_His_kin-like_C"/>
</dbReference>
<dbReference type="Gene3D" id="3.30.450.40">
    <property type="match status" value="1"/>
</dbReference>
<dbReference type="SUPFAM" id="SSF55785">
    <property type="entry name" value="PYP-like sensor domain (PAS domain)"/>
    <property type="match status" value="1"/>
</dbReference>
<dbReference type="EMBL" id="CP047593">
    <property type="protein sequence ID" value="QHI69655.1"/>
    <property type="molecule type" value="Genomic_DNA"/>
</dbReference>
<dbReference type="CDD" id="cd00082">
    <property type="entry name" value="HisKA"/>
    <property type="match status" value="1"/>
</dbReference>
<evidence type="ECO:0000259" key="8">
    <source>
        <dbReference type="PROSITE" id="PS50112"/>
    </source>
</evidence>
<evidence type="ECO:0000313" key="10">
    <source>
        <dbReference type="Proteomes" id="UP000464954"/>
    </source>
</evidence>
<keyword evidence="4" id="KW-0808">Transferase</keyword>
<evidence type="ECO:0000259" key="7">
    <source>
        <dbReference type="PROSITE" id="PS50109"/>
    </source>
</evidence>
<dbReference type="Gene3D" id="1.10.287.130">
    <property type="match status" value="1"/>
</dbReference>
<dbReference type="KEGG" id="taer:GT409_09355"/>
<dbReference type="InterPro" id="IPR013656">
    <property type="entry name" value="PAS_4"/>
</dbReference>
<protein>
    <recommendedName>
        <fullName evidence="2">histidine kinase</fullName>
        <ecNumber evidence="2">2.7.13.3</ecNumber>
    </recommendedName>
</protein>
<dbReference type="Gene3D" id="3.30.565.10">
    <property type="entry name" value="Histidine kinase-like ATPase, C-terminal domain"/>
    <property type="match status" value="1"/>
</dbReference>
<keyword evidence="5" id="KW-0418">Kinase</keyword>
<name>A0A6P1MEZ8_9BACT</name>
<gene>
    <name evidence="9" type="ORF">GT409_09355</name>
</gene>
<dbReference type="Pfam" id="PF00512">
    <property type="entry name" value="HisKA"/>
    <property type="match status" value="1"/>
</dbReference>
<dbReference type="CDD" id="cd00130">
    <property type="entry name" value="PAS"/>
    <property type="match status" value="1"/>
</dbReference>
<dbReference type="InterPro" id="IPR005467">
    <property type="entry name" value="His_kinase_dom"/>
</dbReference>
<dbReference type="Gene3D" id="3.30.450.20">
    <property type="entry name" value="PAS domain"/>
    <property type="match status" value="1"/>
</dbReference>
<evidence type="ECO:0000256" key="3">
    <source>
        <dbReference type="ARBA" id="ARBA00022553"/>
    </source>
</evidence>
<dbReference type="GO" id="GO:0000156">
    <property type="term" value="F:phosphorelay response regulator activity"/>
    <property type="evidence" value="ECO:0007669"/>
    <property type="project" value="TreeGrafter"/>
</dbReference>
<comment type="catalytic activity">
    <reaction evidence="1">
        <text>ATP + protein L-histidine = ADP + protein N-phospho-L-histidine.</text>
        <dbReference type="EC" id="2.7.13.3"/>
    </reaction>
</comment>
<dbReference type="EC" id="2.7.13.3" evidence="2"/>
<dbReference type="GO" id="GO:0030295">
    <property type="term" value="F:protein kinase activator activity"/>
    <property type="evidence" value="ECO:0007669"/>
    <property type="project" value="TreeGrafter"/>
</dbReference>
<dbReference type="Pfam" id="PF02518">
    <property type="entry name" value="HATPase_c"/>
    <property type="match status" value="1"/>
</dbReference>
<dbReference type="Proteomes" id="UP000464954">
    <property type="component" value="Chromosome"/>
</dbReference>
<dbReference type="Pfam" id="PF08448">
    <property type="entry name" value="PAS_4"/>
    <property type="match status" value="1"/>
</dbReference>
<dbReference type="InterPro" id="IPR000014">
    <property type="entry name" value="PAS"/>
</dbReference>
<evidence type="ECO:0000256" key="2">
    <source>
        <dbReference type="ARBA" id="ARBA00012438"/>
    </source>
</evidence>
<dbReference type="InterPro" id="IPR029016">
    <property type="entry name" value="GAF-like_dom_sf"/>
</dbReference>
<dbReference type="InterPro" id="IPR003018">
    <property type="entry name" value="GAF"/>
</dbReference>
<keyword evidence="6" id="KW-0472">Membrane</keyword>
<sequence>MSAALPTSIIYTQDEVLLQRFRGYLYARASLQQVTDPDELELILHQHSSTLLFVDLCGTESQRLIEEIRTDFPFVLIVALGSARSEPALRVASLNIYAIESVDPGRLRLQGLFDQAQAHLKLKHENRVLKENLQSVPAAPVGPPRENIAPSLHHFSSAFRRFDNVGIMLESIVEGVAACARVSRVAIFSLTSDDVYVFRSGIKCMEETRSLKLGKTHPFVRWFQVHAHSISRSMLRHIESMDERLLIEQMLEQTGAEVILPLFGRERLNGWLCLGRSCSGAPFEQRDIEELTQLAEQVSVAIENSLLHENIALQKALAENLLQAIPVGIIATGPEGTVRWFNSGAEQLLLRSSEDVIGRPIEKVSTVIASLMNRCMTGENCGEGQEWTEPSSKRTLSIQTRRLAQNGVCMGAMAVLNDLTEEHILREKQNNLERAKFWNELAAAISHEVRNPLVAISTFAQLLPERYSDEEFREQFQELATQEVGRLNGMIDQLDEYANPPTLYFSSVDVAELLDHSVHNARRRGETSDTPVQIQTEPGLPNIYGDSDVLADSVSRLLLNAFTAVEKSASPKITLRASRGEIGIARLAVVIEVVDNGIGIPEGLQPKVFSPFCTTKVRGIGLGLPIVRRTMIDHGGLLSIESSASGTVVSLTLPAATQSVGVAS</sequence>
<proteinExistence type="predicted"/>
<dbReference type="PANTHER" id="PTHR42878:SF13">
    <property type="entry name" value="HISTIDINE KINASE"/>
    <property type="match status" value="1"/>
</dbReference>
<dbReference type="PROSITE" id="PS50109">
    <property type="entry name" value="HIS_KIN"/>
    <property type="match status" value="1"/>
</dbReference>
<reference evidence="9 10" key="1">
    <citation type="submission" date="2020-01" db="EMBL/GenBank/DDBJ databases">
        <title>Ponticoccus aerotolerans gen. nov., sp. nov., an anaerobic bacterium and proposal of Ponticoccusceae fam. nov., Ponticoccusles ord. nov. and Ponticoccuse classis nov. in the phylum Kiritimatiellaeota.</title>
        <authorList>
            <person name="Zhou L.Y."/>
            <person name="Du Z.J."/>
        </authorList>
    </citation>
    <scope>NUCLEOTIDE SEQUENCE [LARGE SCALE GENOMIC DNA]</scope>
    <source>
        <strain evidence="9 10">S-5007</strain>
    </source>
</reference>
<dbReference type="PRINTS" id="PR00344">
    <property type="entry name" value="BCTRLSENSOR"/>
</dbReference>
<dbReference type="InterPro" id="IPR050351">
    <property type="entry name" value="BphY/WalK/GraS-like"/>
</dbReference>
<dbReference type="SMART" id="SM00387">
    <property type="entry name" value="HATPase_c"/>
    <property type="match status" value="1"/>
</dbReference>
<dbReference type="SUPFAM" id="SSF55874">
    <property type="entry name" value="ATPase domain of HSP90 chaperone/DNA topoisomerase II/histidine kinase"/>
    <property type="match status" value="1"/>
</dbReference>
<evidence type="ECO:0000313" key="9">
    <source>
        <dbReference type="EMBL" id="QHI69655.1"/>
    </source>
</evidence>
<evidence type="ECO:0000256" key="6">
    <source>
        <dbReference type="ARBA" id="ARBA00023136"/>
    </source>
</evidence>
<feature type="domain" description="PAS" evidence="8">
    <location>
        <begin position="314"/>
        <end position="359"/>
    </location>
</feature>
<dbReference type="GO" id="GO:0007234">
    <property type="term" value="P:osmosensory signaling via phosphorelay pathway"/>
    <property type="evidence" value="ECO:0007669"/>
    <property type="project" value="TreeGrafter"/>
</dbReference>
<dbReference type="InterPro" id="IPR036097">
    <property type="entry name" value="HisK_dim/P_sf"/>
</dbReference>
<feature type="domain" description="Histidine kinase" evidence="7">
    <location>
        <begin position="444"/>
        <end position="657"/>
    </location>
</feature>
<dbReference type="SUPFAM" id="SSF55781">
    <property type="entry name" value="GAF domain-like"/>
    <property type="match status" value="1"/>
</dbReference>
<dbReference type="GO" id="GO:0000155">
    <property type="term" value="F:phosphorelay sensor kinase activity"/>
    <property type="evidence" value="ECO:0007669"/>
    <property type="project" value="InterPro"/>
</dbReference>
<dbReference type="RefSeq" id="WP_160628837.1">
    <property type="nucleotide sequence ID" value="NZ_CP047593.1"/>
</dbReference>
<accession>A0A6P1MEZ8</accession>
<evidence type="ECO:0000256" key="4">
    <source>
        <dbReference type="ARBA" id="ARBA00022679"/>
    </source>
</evidence>
<keyword evidence="10" id="KW-1185">Reference proteome</keyword>
<dbReference type="PROSITE" id="PS50112">
    <property type="entry name" value="PAS"/>
    <property type="match status" value="1"/>
</dbReference>
<dbReference type="GO" id="GO:0016020">
    <property type="term" value="C:membrane"/>
    <property type="evidence" value="ECO:0007669"/>
    <property type="project" value="UniProtKB-SubCell"/>
</dbReference>
<keyword evidence="3" id="KW-0597">Phosphoprotein</keyword>
<dbReference type="SMART" id="SM00388">
    <property type="entry name" value="HisKA"/>
    <property type="match status" value="1"/>
</dbReference>
<organism evidence="9 10">
    <name type="scientific">Tichowtungia aerotolerans</name>
    <dbReference type="NCBI Taxonomy" id="2697043"/>
    <lineage>
        <taxon>Bacteria</taxon>
        <taxon>Pseudomonadati</taxon>
        <taxon>Kiritimatiellota</taxon>
        <taxon>Tichowtungiia</taxon>
        <taxon>Tichowtungiales</taxon>
        <taxon>Tichowtungiaceae</taxon>
        <taxon>Tichowtungia</taxon>
    </lineage>
</organism>
<dbReference type="InterPro" id="IPR036890">
    <property type="entry name" value="HATPase_C_sf"/>
</dbReference>
<dbReference type="SUPFAM" id="SSF47384">
    <property type="entry name" value="Homodimeric domain of signal transducing histidine kinase"/>
    <property type="match status" value="1"/>
</dbReference>
<evidence type="ECO:0000256" key="1">
    <source>
        <dbReference type="ARBA" id="ARBA00000085"/>
    </source>
</evidence>
<dbReference type="InterPro" id="IPR035965">
    <property type="entry name" value="PAS-like_dom_sf"/>
</dbReference>
<dbReference type="InterPro" id="IPR003661">
    <property type="entry name" value="HisK_dim/P_dom"/>
</dbReference>
<dbReference type="PANTHER" id="PTHR42878">
    <property type="entry name" value="TWO-COMPONENT HISTIDINE KINASE"/>
    <property type="match status" value="1"/>
</dbReference>
<dbReference type="InterPro" id="IPR003594">
    <property type="entry name" value="HATPase_dom"/>
</dbReference>